<sequence>MNNHISHVMDLGIVGIVGVAEDLNAIVTAFRGTHESSIQNWINGLYWKQLVLNYPGMPDAMFVHRGLYFACHNTTMRTGNLNAVEKAKEFYGDISIIVTGHSTGGAMAAFCGFDLTDMANLYALGPTQSPWLTKGDRVLLLVSSSNYDVIQTGETTSIVLLGISNPFRRCHASASFQFALAYIKFVLKS</sequence>
<dbReference type="Proteomes" id="UP001057402">
    <property type="component" value="Chromosome 6"/>
</dbReference>
<comment type="caution">
    <text evidence="1">The sequence shown here is derived from an EMBL/GenBank/DDBJ whole genome shotgun (WGS) entry which is preliminary data.</text>
</comment>
<proteinExistence type="predicted"/>
<dbReference type="EMBL" id="CM042885">
    <property type="protein sequence ID" value="KAI4364417.1"/>
    <property type="molecule type" value="Genomic_DNA"/>
</dbReference>
<reference evidence="2" key="1">
    <citation type="journal article" date="2023" name="Front. Plant Sci.">
        <title>Chromosomal-level genome assembly of Melastoma candidum provides insights into trichome evolution.</title>
        <authorList>
            <person name="Zhong Y."/>
            <person name="Wu W."/>
            <person name="Sun C."/>
            <person name="Zou P."/>
            <person name="Liu Y."/>
            <person name="Dai S."/>
            <person name="Zhou R."/>
        </authorList>
    </citation>
    <scope>NUCLEOTIDE SEQUENCE [LARGE SCALE GENOMIC DNA]</scope>
</reference>
<evidence type="ECO:0000313" key="2">
    <source>
        <dbReference type="Proteomes" id="UP001057402"/>
    </source>
</evidence>
<protein>
    <submittedName>
        <fullName evidence="1">Uncharacterized protein</fullName>
    </submittedName>
</protein>
<name>A0ACB9QG63_9MYRT</name>
<accession>A0ACB9QG63</accession>
<keyword evidence="2" id="KW-1185">Reference proteome</keyword>
<organism evidence="1 2">
    <name type="scientific">Melastoma candidum</name>
    <dbReference type="NCBI Taxonomy" id="119954"/>
    <lineage>
        <taxon>Eukaryota</taxon>
        <taxon>Viridiplantae</taxon>
        <taxon>Streptophyta</taxon>
        <taxon>Embryophyta</taxon>
        <taxon>Tracheophyta</taxon>
        <taxon>Spermatophyta</taxon>
        <taxon>Magnoliopsida</taxon>
        <taxon>eudicotyledons</taxon>
        <taxon>Gunneridae</taxon>
        <taxon>Pentapetalae</taxon>
        <taxon>rosids</taxon>
        <taxon>malvids</taxon>
        <taxon>Myrtales</taxon>
        <taxon>Melastomataceae</taxon>
        <taxon>Melastomatoideae</taxon>
        <taxon>Melastomateae</taxon>
        <taxon>Melastoma</taxon>
    </lineage>
</organism>
<gene>
    <name evidence="1" type="ORF">MLD38_020512</name>
</gene>
<evidence type="ECO:0000313" key="1">
    <source>
        <dbReference type="EMBL" id="KAI4364417.1"/>
    </source>
</evidence>